<sequence length="216" mass="24004">MFSGEPAASISGCPNRWSAAGGYDFAARPRLSGFHQPVLWSETVDTAVLRLAGSPVPPREGSATLRAFLSGEVRITSEELHLLLREVGPGLHLVADPTIQPDDPLAISIPIGPDGLDRLAAADRLLRHLAGYRVPRDQRMTAQQRRRLKAMLRAIDARRHRASQREIAQVLFGVDRIAEEQWQSSPFRDTVRDLLRDGTAMIAGGYLKLLRFRRRS</sequence>
<dbReference type="PATRIC" id="fig|1231190.3.peg.4038"/>
<dbReference type="EMBL" id="AMSI01000015">
    <property type="protein sequence ID" value="EKF40835.1"/>
    <property type="molecule type" value="Genomic_DNA"/>
</dbReference>
<evidence type="ECO:0000259" key="1">
    <source>
        <dbReference type="Pfam" id="PF10074"/>
    </source>
</evidence>
<dbReference type="eggNOG" id="COG5419">
    <property type="taxonomic scope" value="Bacteria"/>
</dbReference>
<proteinExistence type="predicted"/>
<accession>K2NN34</accession>
<reference evidence="2 3" key="1">
    <citation type="journal article" date="2012" name="J. Bacteriol.">
        <title>Genome Sequence of Nitratireductor indicus Type Strain C115.</title>
        <authorList>
            <person name="Lai Q."/>
            <person name="Li G."/>
            <person name="Yu Z."/>
            <person name="Shao Z."/>
        </authorList>
    </citation>
    <scope>NUCLEOTIDE SEQUENCE [LARGE SCALE GENOMIC DNA]</scope>
    <source>
        <strain evidence="2 3">C115</strain>
    </source>
</reference>
<organism evidence="2 3">
    <name type="scientific">Nitratireductor indicus C115</name>
    <dbReference type="NCBI Taxonomy" id="1231190"/>
    <lineage>
        <taxon>Bacteria</taxon>
        <taxon>Pseudomonadati</taxon>
        <taxon>Pseudomonadota</taxon>
        <taxon>Alphaproteobacteria</taxon>
        <taxon>Hyphomicrobiales</taxon>
        <taxon>Phyllobacteriaceae</taxon>
        <taxon>Nitratireductor</taxon>
    </lineage>
</organism>
<dbReference type="AlphaFoldDB" id="K2NN34"/>
<dbReference type="STRING" id="721133.SAMN05216176_1139"/>
<evidence type="ECO:0000313" key="2">
    <source>
        <dbReference type="EMBL" id="EKF40835.1"/>
    </source>
</evidence>
<dbReference type="InterPro" id="IPR018754">
    <property type="entry name" value="RovC-like_DNA-bd"/>
</dbReference>
<gene>
    <name evidence="2" type="ORF">NA8A_19558</name>
</gene>
<comment type="caution">
    <text evidence="2">The sequence shown here is derived from an EMBL/GenBank/DDBJ whole genome shotgun (WGS) entry which is preliminary data.</text>
</comment>
<feature type="domain" description="T6SS Transcription factor RovC-like DNA binding" evidence="1">
    <location>
        <begin position="109"/>
        <end position="211"/>
    </location>
</feature>
<dbReference type="Proteomes" id="UP000007374">
    <property type="component" value="Unassembled WGS sequence"/>
</dbReference>
<protein>
    <recommendedName>
        <fullName evidence="1">T6SS Transcription factor RovC-like DNA binding domain-containing protein</fullName>
    </recommendedName>
</protein>
<dbReference type="Pfam" id="PF10074">
    <property type="entry name" value="RovC_DNA-bd"/>
    <property type="match status" value="1"/>
</dbReference>
<evidence type="ECO:0000313" key="3">
    <source>
        <dbReference type="Proteomes" id="UP000007374"/>
    </source>
</evidence>
<name>K2NN34_9HYPH</name>
<keyword evidence="3" id="KW-1185">Reference proteome</keyword>
<dbReference type="RefSeq" id="WP_009452122.1">
    <property type="nucleotide sequence ID" value="NZ_AMSI01000015.1"/>
</dbReference>